<gene>
    <name evidence="1" type="ORF">SAMN05421505_1862</name>
</gene>
<proteinExistence type="predicted"/>
<evidence type="ECO:0008006" key="3">
    <source>
        <dbReference type="Google" id="ProtNLM"/>
    </source>
</evidence>
<keyword evidence="2" id="KW-1185">Reference proteome</keyword>
<organism evidence="1 2">
    <name type="scientific">Sinosporangium album</name>
    <dbReference type="NCBI Taxonomy" id="504805"/>
    <lineage>
        <taxon>Bacteria</taxon>
        <taxon>Bacillati</taxon>
        <taxon>Actinomycetota</taxon>
        <taxon>Actinomycetes</taxon>
        <taxon>Streptosporangiales</taxon>
        <taxon>Streptosporangiaceae</taxon>
        <taxon>Sinosporangium</taxon>
    </lineage>
</organism>
<name>A0A1G8LWN6_9ACTN</name>
<evidence type="ECO:0000313" key="1">
    <source>
        <dbReference type="EMBL" id="SDI60065.1"/>
    </source>
</evidence>
<sequence>MATMAKSSKLRKSSRALYGTFLIACLAVLATSCGDPELTKESRNTITQQEALERIERLIKSAIAGVTPQPKLDLTQSSLNPQKCLDPSDGGPEDRIIVSRSYYLRGIPKENLTAVAEHVKKTWEAQGHQITDFRIVDNTMPVISGRSRPDDFLIALDWTQGDVLLIGANSTCIWPNGTPEPKKP</sequence>
<dbReference type="Proteomes" id="UP000198923">
    <property type="component" value="Unassembled WGS sequence"/>
</dbReference>
<accession>A0A1G8LWN6</accession>
<dbReference type="AlphaFoldDB" id="A0A1G8LWN6"/>
<dbReference type="PROSITE" id="PS51257">
    <property type="entry name" value="PROKAR_LIPOPROTEIN"/>
    <property type="match status" value="1"/>
</dbReference>
<dbReference type="EMBL" id="FNCN01000086">
    <property type="protein sequence ID" value="SDI60065.1"/>
    <property type="molecule type" value="Genomic_DNA"/>
</dbReference>
<protein>
    <recommendedName>
        <fullName evidence="3">Lipoprotein</fullName>
    </recommendedName>
</protein>
<evidence type="ECO:0000313" key="2">
    <source>
        <dbReference type="Proteomes" id="UP000198923"/>
    </source>
</evidence>
<reference evidence="1 2" key="1">
    <citation type="submission" date="2016-10" db="EMBL/GenBank/DDBJ databases">
        <authorList>
            <person name="de Groot N.N."/>
        </authorList>
    </citation>
    <scope>NUCLEOTIDE SEQUENCE [LARGE SCALE GENOMIC DNA]</scope>
    <source>
        <strain evidence="1 2">CPCC 201354</strain>
    </source>
</reference>